<dbReference type="AlphaFoldDB" id="A0A1T4ZX96"/>
<sequence>MTDEGNVAINYPVWTEYRKKNGLDPLGMQNSSVSLYQTFLPGISNVTLRMRYYGLYAWLCWTYAQKIGDTNPESWKRFIRRAEALYALIAYWHGGEGGVAGIEWAQKVLDQNQSGLIEFAQAAEPGSENYYLKQAWGAYGAAYRSQLFEIGIFDQSNEHELPLPSREIGERLAAVFESSVGELARSFYDIVQRGSVTNGELDELRPLAPSEIAFSGEERDLYHEILLEPFGPTDGRARARRDSILLILKVAALLGREPVPEEVRWTLFAGCDQQGHALDLGSPELEAQRQLWWVYHANDLCHVAYETLLKFTLDTLADYPAGIALSRLIPLCVERILRTAPGAPAHWTAFIDASRPASNAYAADDEGSEFSLSLSIMKGAGRNDASVCPPEIAWNAVRLLAILHRRVRDEDRDIASVLCRFNPEAFHSLLTEIRFLEAHAGEPFEALLGRLLEQRVVQRHLWVALQKLRAGDYTFLIERDEGKLRLRGKDGPVFTNPRFGPAITFIKDIHLVGGQGLTDYGAAAAGVA</sequence>
<evidence type="ECO:0000313" key="1">
    <source>
        <dbReference type="EMBL" id="SKB27350.1"/>
    </source>
</evidence>
<accession>A0A1T4ZX96</accession>
<gene>
    <name evidence="1" type="ORF">SAMN06295937_1001304</name>
</gene>
<organism evidence="1 2">
    <name type="scientific">Sphingopyxis flava</name>
    <dbReference type="NCBI Taxonomy" id="1507287"/>
    <lineage>
        <taxon>Bacteria</taxon>
        <taxon>Pseudomonadati</taxon>
        <taxon>Pseudomonadota</taxon>
        <taxon>Alphaproteobacteria</taxon>
        <taxon>Sphingomonadales</taxon>
        <taxon>Sphingomonadaceae</taxon>
        <taxon>Sphingopyxis</taxon>
    </lineage>
</organism>
<dbReference type="Proteomes" id="UP000190044">
    <property type="component" value="Unassembled WGS sequence"/>
</dbReference>
<reference evidence="2" key="1">
    <citation type="submission" date="2017-02" db="EMBL/GenBank/DDBJ databases">
        <authorList>
            <person name="Varghese N."/>
            <person name="Submissions S."/>
        </authorList>
    </citation>
    <scope>NUCLEOTIDE SEQUENCE [LARGE SCALE GENOMIC DNA]</scope>
    <source>
        <strain evidence="2">R11H</strain>
    </source>
</reference>
<evidence type="ECO:0000313" key="2">
    <source>
        <dbReference type="Proteomes" id="UP000190044"/>
    </source>
</evidence>
<name>A0A1T4ZX96_9SPHN</name>
<protein>
    <submittedName>
        <fullName evidence="1">Uncharacterized protein</fullName>
    </submittedName>
</protein>
<dbReference type="RefSeq" id="WP_079636905.1">
    <property type="nucleotide sequence ID" value="NZ_FUYP01000001.1"/>
</dbReference>
<proteinExistence type="predicted"/>
<dbReference type="EMBL" id="FUYP01000001">
    <property type="protein sequence ID" value="SKB27350.1"/>
    <property type="molecule type" value="Genomic_DNA"/>
</dbReference>
<dbReference type="OrthoDB" id="1078940at2"/>
<keyword evidence="2" id="KW-1185">Reference proteome</keyword>